<feature type="domain" description="Cyclic nucleotide-binding" evidence="4">
    <location>
        <begin position="17"/>
        <end position="137"/>
    </location>
</feature>
<keyword evidence="3" id="KW-0804">Transcription</keyword>
<feature type="domain" description="HTH crp-type" evidence="5">
    <location>
        <begin position="151"/>
        <end position="220"/>
    </location>
</feature>
<keyword evidence="7" id="KW-1185">Reference proteome</keyword>
<dbReference type="InterPro" id="IPR018490">
    <property type="entry name" value="cNMP-bd_dom_sf"/>
</dbReference>
<dbReference type="Pfam" id="PF00027">
    <property type="entry name" value="cNMP_binding"/>
    <property type="match status" value="1"/>
</dbReference>
<dbReference type="PANTHER" id="PTHR24567:SF74">
    <property type="entry name" value="HTH-TYPE TRANSCRIPTIONAL REGULATOR ARCR"/>
    <property type="match status" value="1"/>
</dbReference>
<proteinExistence type="predicted"/>
<organism evidence="6 7">
    <name type="scientific">Ottowia pentelensis</name>
    <dbReference type="NCBI Taxonomy" id="511108"/>
    <lineage>
        <taxon>Bacteria</taxon>
        <taxon>Pseudomonadati</taxon>
        <taxon>Pseudomonadota</taxon>
        <taxon>Betaproteobacteria</taxon>
        <taxon>Burkholderiales</taxon>
        <taxon>Comamonadaceae</taxon>
        <taxon>Ottowia</taxon>
    </lineage>
</organism>
<dbReference type="RefSeq" id="WP_293222561.1">
    <property type="nucleotide sequence ID" value="NZ_JBHLTN010000011.1"/>
</dbReference>
<dbReference type="Gene3D" id="2.60.120.10">
    <property type="entry name" value="Jelly Rolls"/>
    <property type="match status" value="1"/>
</dbReference>
<dbReference type="Pfam" id="PF13545">
    <property type="entry name" value="HTH_Crp_2"/>
    <property type="match status" value="1"/>
</dbReference>
<dbReference type="PANTHER" id="PTHR24567">
    <property type="entry name" value="CRP FAMILY TRANSCRIPTIONAL REGULATORY PROTEIN"/>
    <property type="match status" value="1"/>
</dbReference>
<dbReference type="InterPro" id="IPR050397">
    <property type="entry name" value="Env_Response_Regulators"/>
</dbReference>
<dbReference type="InterPro" id="IPR036388">
    <property type="entry name" value="WH-like_DNA-bd_sf"/>
</dbReference>
<protein>
    <submittedName>
        <fullName evidence="6">Crp/Fnr family transcriptional regulator</fullName>
    </submittedName>
</protein>
<name>A0ABV6PQS6_9BURK</name>
<dbReference type="InterPro" id="IPR000595">
    <property type="entry name" value="cNMP-bd_dom"/>
</dbReference>
<sequence length="229" mass="25105">MAPREIPAETLLARLPLFQALDKATLARLAAATTRHAFKRGDPVFRRGERLGGLYVIVYGQVRLVGHKPKGGTRLTGVAGPGHSLGEPMMFLERPAVVSAEVASDALLLQVPKQAVFDELERNPRFARLMLVGLSRRVESLVQELELQALGNGTERFVTWLLRHCDDPAAPFALTLPATKGAIASHLNLTPEHFSRILQELQQAGLLQVSGRKITVPHPARLMGNWARP</sequence>
<dbReference type="PROSITE" id="PS50042">
    <property type="entry name" value="CNMP_BINDING_3"/>
    <property type="match status" value="1"/>
</dbReference>
<dbReference type="SUPFAM" id="SSF46785">
    <property type="entry name" value="Winged helix' DNA-binding domain"/>
    <property type="match status" value="1"/>
</dbReference>
<evidence type="ECO:0000259" key="4">
    <source>
        <dbReference type="PROSITE" id="PS50042"/>
    </source>
</evidence>
<dbReference type="InterPro" id="IPR014710">
    <property type="entry name" value="RmlC-like_jellyroll"/>
</dbReference>
<dbReference type="InterPro" id="IPR036390">
    <property type="entry name" value="WH_DNA-bd_sf"/>
</dbReference>
<dbReference type="PROSITE" id="PS51063">
    <property type="entry name" value="HTH_CRP_2"/>
    <property type="match status" value="1"/>
</dbReference>
<keyword evidence="2" id="KW-0238">DNA-binding</keyword>
<dbReference type="SMART" id="SM00100">
    <property type="entry name" value="cNMP"/>
    <property type="match status" value="1"/>
</dbReference>
<evidence type="ECO:0000256" key="2">
    <source>
        <dbReference type="ARBA" id="ARBA00023125"/>
    </source>
</evidence>
<dbReference type="EMBL" id="JBHLTN010000011">
    <property type="protein sequence ID" value="MFC0592192.1"/>
    <property type="molecule type" value="Genomic_DNA"/>
</dbReference>
<dbReference type="Proteomes" id="UP001589834">
    <property type="component" value="Unassembled WGS sequence"/>
</dbReference>
<dbReference type="InterPro" id="IPR012318">
    <property type="entry name" value="HTH_CRP"/>
</dbReference>
<dbReference type="SUPFAM" id="SSF51206">
    <property type="entry name" value="cAMP-binding domain-like"/>
    <property type="match status" value="1"/>
</dbReference>
<dbReference type="Gene3D" id="1.10.10.10">
    <property type="entry name" value="Winged helix-like DNA-binding domain superfamily/Winged helix DNA-binding domain"/>
    <property type="match status" value="1"/>
</dbReference>
<evidence type="ECO:0000259" key="5">
    <source>
        <dbReference type="PROSITE" id="PS51063"/>
    </source>
</evidence>
<comment type="caution">
    <text evidence="6">The sequence shown here is derived from an EMBL/GenBank/DDBJ whole genome shotgun (WGS) entry which is preliminary data.</text>
</comment>
<keyword evidence="1" id="KW-0805">Transcription regulation</keyword>
<evidence type="ECO:0000256" key="1">
    <source>
        <dbReference type="ARBA" id="ARBA00023015"/>
    </source>
</evidence>
<reference evidence="6 7" key="1">
    <citation type="submission" date="2024-09" db="EMBL/GenBank/DDBJ databases">
        <authorList>
            <person name="Sun Q."/>
            <person name="Mori K."/>
        </authorList>
    </citation>
    <scope>NUCLEOTIDE SEQUENCE [LARGE SCALE GENOMIC DNA]</scope>
    <source>
        <strain evidence="6 7">NCAIM B.02336</strain>
    </source>
</reference>
<dbReference type="CDD" id="cd00038">
    <property type="entry name" value="CAP_ED"/>
    <property type="match status" value="1"/>
</dbReference>
<dbReference type="SMART" id="SM00419">
    <property type="entry name" value="HTH_CRP"/>
    <property type="match status" value="1"/>
</dbReference>
<evidence type="ECO:0000313" key="7">
    <source>
        <dbReference type="Proteomes" id="UP001589834"/>
    </source>
</evidence>
<evidence type="ECO:0000256" key="3">
    <source>
        <dbReference type="ARBA" id="ARBA00023163"/>
    </source>
</evidence>
<evidence type="ECO:0000313" key="6">
    <source>
        <dbReference type="EMBL" id="MFC0592192.1"/>
    </source>
</evidence>
<gene>
    <name evidence="6" type="ORF">ACFFGG_06450</name>
</gene>
<accession>A0ABV6PQS6</accession>